<evidence type="ECO:0000313" key="10">
    <source>
        <dbReference type="EMBL" id="MEP1058665.1"/>
    </source>
</evidence>
<comment type="function">
    <text evidence="5">Involved in chemotaxis. Part of a chemotaxis signal transduction system that modulates chemotaxis in response to various stimuli. Catalyzes the demethylation of specific methylglutamate residues introduced into the chemoreceptors (methyl-accepting chemotaxis proteins or MCP) by CheR. Also mediates the irreversible deamidation of specific glutamine residues to glutamic acid.</text>
</comment>
<keyword evidence="1 5" id="KW-0963">Cytoplasm</keyword>
<evidence type="ECO:0000256" key="1">
    <source>
        <dbReference type="ARBA" id="ARBA00022490"/>
    </source>
</evidence>
<proteinExistence type="inferred from homology"/>
<dbReference type="HAMAP" id="MF_00099">
    <property type="entry name" value="CheB_chemtxs"/>
    <property type="match status" value="1"/>
</dbReference>
<comment type="PTM">
    <text evidence="5">Phosphorylated by CheA. Phosphorylation of the N-terminal regulatory domain activates the methylesterase activity.</text>
</comment>
<keyword evidence="11" id="KW-1185">Reference proteome</keyword>
<feature type="domain" description="Response regulatory" evidence="8">
    <location>
        <begin position="6"/>
        <end position="125"/>
    </location>
</feature>
<comment type="similarity">
    <text evidence="5">Belongs to the CheB family.</text>
</comment>
<name>A0ABV0KJX0_9CYAN</name>
<accession>A0ABV0KJX0</accession>
<comment type="caution">
    <text evidence="10">The sequence shown here is derived from an EMBL/GenBank/DDBJ whole genome shotgun (WGS) entry which is preliminary data.</text>
</comment>
<dbReference type="SMART" id="SM00448">
    <property type="entry name" value="REC"/>
    <property type="match status" value="1"/>
</dbReference>
<feature type="domain" description="CheB-type methylesterase" evidence="9">
    <location>
        <begin position="166"/>
        <end position="360"/>
    </location>
</feature>
<dbReference type="CDD" id="cd17541">
    <property type="entry name" value="REC_CheB-like"/>
    <property type="match status" value="1"/>
</dbReference>
<feature type="active site" evidence="5 6">
    <location>
        <position position="209"/>
    </location>
</feature>
<feature type="active site" evidence="5 6">
    <location>
        <position position="182"/>
    </location>
</feature>
<dbReference type="InterPro" id="IPR001789">
    <property type="entry name" value="Sig_transdc_resp-reg_receiver"/>
</dbReference>
<evidence type="ECO:0000256" key="6">
    <source>
        <dbReference type="PROSITE-ProRule" id="PRU00050"/>
    </source>
</evidence>
<dbReference type="RefSeq" id="WP_190447324.1">
    <property type="nucleotide sequence ID" value="NZ_JAMPLM010000006.1"/>
</dbReference>
<dbReference type="SUPFAM" id="SSF52172">
    <property type="entry name" value="CheY-like"/>
    <property type="match status" value="1"/>
</dbReference>
<protein>
    <recommendedName>
        <fullName evidence="5">Protein-glutamate methylesterase/protein-glutamine glutaminase</fullName>
        <ecNumber evidence="5">3.1.1.61</ecNumber>
        <ecNumber evidence="5">3.5.1.44</ecNumber>
    </recommendedName>
</protein>
<dbReference type="EC" id="3.1.1.61" evidence="5"/>
<dbReference type="PIRSF" id="PIRSF000876">
    <property type="entry name" value="RR_chemtxs_CheB"/>
    <property type="match status" value="1"/>
</dbReference>
<evidence type="ECO:0000256" key="4">
    <source>
        <dbReference type="ARBA" id="ARBA00048267"/>
    </source>
</evidence>
<dbReference type="PROSITE" id="PS50122">
    <property type="entry name" value="CHEB"/>
    <property type="match status" value="1"/>
</dbReference>
<dbReference type="GO" id="GO:0008984">
    <property type="term" value="F:protein-glutamate methylesterase activity"/>
    <property type="evidence" value="ECO:0007669"/>
    <property type="project" value="UniProtKB-EC"/>
</dbReference>
<dbReference type="InterPro" id="IPR008248">
    <property type="entry name" value="CheB-like"/>
</dbReference>
<feature type="active site" evidence="5 6">
    <location>
        <position position="302"/>
    </location>
</feature>
<evidence type="ECO:0000256" key="3">
    <source>
        <dbReference type="ARBA" id="ARBA00022801"/>
    </source>
</evidence>
<organism evidence="10 11">
    <name type="scientific">Stenomitos frigidus AS-A4</name>
    <dbReference type="NCBI Taxonomy" id="2933935"/>
    <lineage>
        <taxon>Bacteria</taxon>
        <taxon>Bacillati</taxon>
        <taxon>Cyanobacteriota</taxon>
        <taxon>Cyanophyceae</taxon>
        <taxon>Leptolyngbyales</taxon>
        <taxon>Leptolyngbyaceae</taxon>
        <taxon>Stenomitos</taxon>
    </lineage>
</organism>
<dbReference type="GO" id="GO:0032259">
    <property type="term" value="P:methylation"/>
    <property type="evidence" value="ECO:0007669"/>
    <property type="project" value="UniProtKB-KW"/>
</dbReference>
<comment type="subcellular location">
    <subcellularLocation>
        <location evidence="5">Cytoplasm</location>
    </subcellularLocation>
</comment>
<dbReference type="InterPro" id="IPR011006">
    <property type="entry name" value="CheY-like_superfamily"/>
</dbReference>
<evidence type="ECO:0000256" key="7">
    <source>
        <dbReference type="PROSITE-ProRule" id="PRU00169"/>
    </source>
</evidence>
<dbReference type="Gene3D" id="3.40.50.2300">
    <property type="match status" value="1"/>
</dbReference>
<keyword evidence="5 7" id="KW-0597">Phosphoprotein</keyword>
<evidence type="ECO:0000313" key="11">
    <source>
        <dbReference type="Proteomes" id="UP001476950"/>
    </source>
</evidence>
<keyword evidence="2 5" id="KW-0145">Chemotaxis</keyword>
<dbReference type="EMBL" id="JAMPLM010000006">
    <property type="protein sequence ID" value="MEP1058665.1"/>
    <property type="molecule type" value="Genomic_DNA"/>
</dbReference>
<dbReference type="Pfam" id="PF01339">
    <property type="entry name" value="CheB_methylest"/>
    <property type="match status" value="1"/>
</dbReference>
<dbReference type="Gene3D" id="3.40.50.180">
    <property type="entry name" value="Methylesterase CheB, C-terminal domain"/>
    <property type="match status" value="1"/>
</dbReference>
<dbReference type="PANTHER" id="PTHR42872">
    <property type="entry name" value="PROTEIN-GLUTAMATE METHYLESTERASE/PROTEIN-GLUTAMINE GLUTAMINASE"/>
    <property type="match status" value="1"/>
</dbReference>
<dbReference type="EC" id="3.5.1.44" evidence="5"/>
<keyword evidence="10" id="KW-0489">Methyltransferase</keyword>
<keyword evidence="3 5" id="KW-0378">Hydrolase</keyword>
<evidence type="ECO:0000259" key="8">
    <source>
        <dbReference type="PROSITE" id="PS50110"/>
    </source>
</evidence>
<comment type="catalytic activity">
    <reaction evidence="4 5">
        <text>[protein]-L-glutamate 5-O-methyl ester + H2O = L-glutamyl-[protein] + methanol + H(+)</text>
        <dbReference type="Rhea" id="RHEA:23236"/>
        <dbReference type="Rhea" id="RHEA-COMP:10208"/>
        <dbReference type="Rhea" id="RHEA-COMP:10311"/>
        <dbReference type="ChEBI" id="CHEBI:15377"/>
        <dbReference type="ChEBI" id="CHEBI:15378"/>
        <dbReference type="ChEBI" id="CHEBI:17790"/>
        <dbReference type="ChEBI" id="CHEBI:29973"/>
        <dbReference type="ChEBI" id="CHEBI:82795"/>
        <dbReference type="EC" id="3.1.1.61"/>
    </reaction>
</comment>
<dbReference type="SUPFAM" id="SSF52738">
    <property type="entry name" value="Methylesterase CheB, C-terminal domain"/>
    <property type="match status" value="1"/>
</dbReference>
<dbReference type="Pfam" id="PF00072">
    <property type="entry name" value="Response_reg"/>
    <property type="match status" value="1"/>
</dbReference>
<evidence type="ECO:0000256" key="5">
    <source>
        <dbReference type="HAMAP-Rule" id="MF_00099"/>
    </source>
</evidence>
<comment type="domain">
    <text evidence="5">Contains a C-terminal catalytic domain, and an N-terminal region which modulates catalytic activity.</text>
</comment>
<dbReference type="CDD" id="cd16432">
    <property type="entry name" value="CheB_Rec"/>
    <property type="match status" value="1"/>
</dbReference>
<dbReference type="PROSITE" id="PS50110">
    <property type="entry name" value="RESPONSE_REGULATORY"/>
    <property type="match status" value="1"/>
</dbReference>
<dbReference type="NCBIfam" id="NF001965">
    <property type="entry name" value="PRK00742.1"/>
    <property type="match status" value="1"/>
</dbReference>
<gene>
    <name evidence="5 10" type="primary">cheB</name>
    <name evidence="10" type="ORF">NDI38_09465</name>
</gene>
<dbReference type="InterPro" id="IPR035909">
    <property type="entry name" value="CheB_C"/>
</dbReference>
<evidence type="ECO:0000256" key="2">
    <source>
        <dbReference type="ARBA" id="ARBA00022500"/>
    </source>
</evidence>
<sequence length="369" mass="39600">MIHPIRVLLVEDSPVVLVVLKRLLATAADIEVVGTACNGQEALERLPALQPDVICVDYHMPVMDGLTFTQRVMSQFPRPILVISTSVHPQQNEHNIFRLLEAGAVDIFPKLKVGTDQDYESFRQVLISKIRVLAGVKVFTRHSLKTSTNNQRTTILTPAVKQINQPLEGIAPPVKAIAIGASTGGPQALHTLLTQLPDNLALPIFCVQHISEGFLQGLVNWLAAECRLPVKIAQAGALPLPGVIYFAPERAHLEFGRQGQFLCTASAPVDGHCPSVTVMLRSAAQHYGNGLIGILLTGMGRDGASGMQDVALAGGRTIAQDEQSSVVFGMPKEAIALGAVKHVLPIDAMPTVLAKMLSKSSKTRYSGSE</sequence>
<feature type="modified residue" description="4-aspartylphosphate" evidence="5 7">
    <location>
        <position position="57"/>
    </location>
</feature>
<reference evidence="10 11" key="1">
    <citation type="submission" date="2022-04" db="EMBL/GenBank/DDBJ databases">
        <title>Positive selection, recombination, and allopatry shape intraspecific diversity of widespread and dominant cyanobacteria.</title>
        <authorList>
            <person name="Wei J."/>
            <person name="Shu W."/>
            <person name="Hu C."/>
        </authorList>
    </citation>
    <scope>NUCLEOTIDE SEQUENCE [LARGE SCALE GENOMIC DNA]</scope>
    <source>
        <strain evidence="10 11">AS-A4</strain>
    </source>
</reference>
<keyword evidence="10" id="KW-0808">Transferase</keyword>
<dbReference type="GO" id="GO:0008168">
    <property type="term" value="F:methyltransferase activity"/>
    <property type="evidence" value="ECO:0007669"/>
    <property type="project" value="UniProtKB-KW"/>
</dbReference>
<dbReference type="Proteomes" id="UP001476950">
    <property type="component" value="Unassembled WGS sequence"/>
</dbReference>
<comment type="catalytic activity">
    <reaction evidence="5">
        <text>L-glutaminyl-[protein] + H2O = L-glutamyl-[protein] + NH4(+)</text>
        <dbReference type="Rhea" id="RHEA:16441"/>
        <dbReference type="Rhea" id="RHEA-COMP:10207"/>
        <dbReference type="Rhea" id="RHEA-COMP:10208"/>
        <dbReference type="ChEBI" id="CHEBI:15377"/>
        <dbReference type="ChEBI" id="CHEBI:28938"/>
        <dbReference type="ChEBI" id="CHEBI:29973"/>
        <dbReference type="ChEBI" id="CHEBI:30011"/>
        <dbReference type="EC" id="3.5.1.44"/>
    </reaction>
</comment>
<dbReference type="InterPro" id="IPR000673">
    <property type="entry name" value="Sig_transdc_resp-reg_Me-estase"/>
</dbReference>
<dbReference type="PANTHER" id="PTHR42872:SF6">
    <property type="entry name" value="PROTEIN-GLUTAMATE METHYLESTERASE_PROTEIN-GLUTAMINE GLUTAMINASE"/>
    <property type="match status" value="1"/>
</dbReference>
<evidence type="ECO:0000259" key="9">
    <source>
        <dbReference type="PROSITE" id="PS50122"/>
    </source>
</evidence>